<dbReference type="Gene3D" id="3.30.2160.10">
    <property type="entry name" value="Hect, E3 ligase catalytic domain"/>
    <property type="match status" value="1"/>
</dbReference>
<sequence>MSSEITSPKDVKDSIRRISPELLIKKYFQQLTSGCGRKNCSNKKCVSGGFVAMNCEDAAVMALKCIIEKAQICEDQVDPITSSDQVLSYSYIKKLIESCDNGNFLPLLHILGKAFSSPDLMNKSFIATKNIIPNSPESIIPLDYNEVIDFYNLLLQLELEPIENVIINGIIALASSFEIKLKTNTLFDKTDLNQFVIILLNPNLHSPEYFECALPNILQALVSLPVNLQAILATYLSKLSSSSLKKILDVFQQLITVRILTGPHATNGTFVNDDRNITNSIKMIKIIYYASILGGDMEKTLKYSHSADKKNSHDIVELSRATSPKNTCVILEDFLEVDLSRCRKPLIPYDDFINDCLNDAIEMSVDYSNFKHGNDKFSFLHFPFVLKTSTKTLGLFYDNRVRMYSERRITLLTGLLQGHIPSPYLKLVVRRDHLIQDSLVGLEMVAQDEPEDFKKQFFVEFEGEQGIDEGGVSKEFFQLIIEELFNPDFGMFTLNETTRTYWFHPTSFEAASQFMLIGVLFGIAIYNSIILDVRFPAVLYRKLLGYSGKFEDLSSSHPEIYFSLNQLLSYNGNVKEDIMASFQISYSDMFGSTVSHELIEGGKDIEVTNQNREEYVALYADFILNTSVKQQFDAFKKGFDIVTSHSILKKIFRPDELELLVCGSQIYDINELENATEYDGGYSKDTPVIRYFWQVIHEMSSDQAKQFLNFTTGSDRVPVGGLSKLKLIIAKNGEDSDRSVKKDPWISSVEIIKLELPVSDRTIRRRAVEAGLFSRRPANFTKEPEEKTPVCYISY</sequence>
<evidence type="ECO:0000256" key="5">
    <source>
        <dbReference type="PROSITE-ProRule" id="PRU00104"/>
    </source>
</evidence>
<dbReference type="Gene3D" id="3.90.1750.10">
    <property type="entry name" value="Hect, E3 ligase catalytic domains"/>
    <property type="match status" value="1"/>
</dbReference>
<dbReference type="CDD" id="cd00078">
    <property type="entry name" value="HECTc"/>
    <property type="match status" value="1"/>
</dbReference>
<dbReference type="EMBL" id="HAAD01004130">
    <property type="protein sequence ID" value="CDG70362.1"/>
    <property type="molecule type" value="mRNA"/>
</dbReference>
<dbReference type="SMART" id="SM00119">
    <property type="entry name" value="HECTc"/>
    <property type="match status" value="1"/>
</dbReference>
<gene>
    <name evidence="7" type="primary">UBE3A</name>
</gene>
<dbReference type="Gene3D" id="6.10.130.10">
    <property type="entry name" value="Ubiquitin-protein ligase E3A, N-terminal zinc-binding domain (AZUL)"/>
    <property type="match status" value="1"/>
</dbReference>
<dbReference type="InterPro" id="IPR035983">
    <property type="entry name" value="Hect_E3_ubiquitin_ligase"/>
</dbReference>
<proteinExistence type="evidence at transcript level"/>
<dbReference type="InterPro" id="IPR042556">
    <property type="entry name" value="AZUL_sf"/>
</dbReference>
<keyword evidence="3" id="KW-0808">Transferase</keyword>
<evidence type="ECO:0000259" key="6">
    <source>
        <dbReference type="PROSITE" id="PS50237"/>
    </source>
</evidence>
<evidence type="ECO:0000256" key="3">
    <source>
        <dbReference type="ARBA" id="ARBA00022679"/>
    </source>
</evidence>
<evidence type="ECO:0000256" key="1">
    <source>
        <dbReference type="ARBA" id="ARBA00000885"/>
    </source>
</evidence>
<feature type="domain" description="HECT" evidence="6">
    <location>
        <begin position="449"/>
        <end position="726"/>
    </location>
</feature>
<evidence type="ECO:0000256" key="2">
    <source>
        <dbReference type="ARBA" id="ARBA00012485"/>
    </source>
</evidence>
<dbReference type="PROSITE" id="PS50237">
    <property type="entry name" value="HECT"/>
    <property type="match status" value="1"/>
</dbReference>
<dbReference type="Gene3D" id="3.30.2410.10">
    <property type="entry name" value="Hect, E3 ligase catalytic domain"/>
    <property type="match status" value="1"/>
</dbReference>
<dbReference type="InterPro" id="IPR000569">
    <property type="entry name" value="HECT_dom"/>
</dbReference>
<reference evidence="7" key="1">
    <citation type="journal article" date="2013" name="Genome Biol. Evol.">
        <title>Punctuated emergences of genetic and phenotypic innovations in eumetazoan, bilaterian, euteleostome, and hominidae ancestors.</title>
        <authorList>
            <person name="Wenger Y."/>
            <person name="Galliot B."/>
        </authorList>
    </citation>
    <scope>NUCLEOTIDE SEQUENCE</scope>
    <source>
        <tissue evidence="7">Whole animals</tissue>
    </source>
</reference>
<dbReference type="AlphaFoldDB" id="T2MEG9"/>
<dbReference type="GO" id="GO:0000209">
    <property type="term" value="P:protein polyubiquitination"/>
    <property type="evidence" value="ECO:0007669"/>
    <property type="project" value="InterPro"/>
</dbReference>
<keyword evidence="7" id="KW-0436">Ligase</keyword>
<dbReference type="Pfam" id="PF16558">
    <property type="entry name" value="AZUL"/>
    <property type="match status" value="1"/>
</dbReference>
<dbReference type="SUPFAM" id="SSF56204">
    <property type="entry name" value="Hect, E3 ligase catalytic domain"/>
    <property type="match status" value="1"/>
</dbReference>
<dbReference type="GO" id="GO:0016874">
    <property type="term" value="F:ligase activity"/>
    <property type="evidence" value="ECO:0007669"/>
    <property type="project" value="UniProtKB-KW"/>
</dbReference>
<dbReference type="OrthoDB" id="5981550at2759"/>
<name>T2MEG9_HYDVU</name>
<comment type="caution">
    <text evidence="5">Lacks conserved residue(s) required for the propagation of feature annotation.</text>
</comment>
<dbReference type="PANTHER" id="PTHR45700">
    <property type="entry name" value="UBIQUITIN-PROTEIN LIGASE E3C"/>
    <property type="match status" value="1"/>
</dbReference>
<comment type="catalytic activity">
    <reaction evidence="1">
        <text>S-ubiquitinyl-[E2 ubiquitin-conjugating enzyme]-L-cysteine + [acceptor protein]-L-lysine = [E2 ubiquitin-conjugating enzyme]-L-cysteine + N(6)-ubiquitinyl-[acceptor protein]-L-lysine.</text>
        <dbReference type="EC" id="2.3.2.26"/>
    </reaction>
</comment>
<accession>T2MEG9</accession>
<dbReference type="Pfam" id="PF00632">
    <property type="entry name" value="HECT"/>
    <property type="match status" value="1"/>
</dbReference>
<dbReference type="EC" id="2.3.2.26" evidence="2"/>
<protein>
    <recommendedName>
        <fullName evidence="2">HECT-type E3 ubiquitin transferase</fullName>
        <ecNumber evidence="2">2.3.2.26</ecNumber>
    </recommendedName>
</protein>
<dbReference type="PANTHER" id="PTHR45700:SF8">
    <property type="entry name" value="HECT-TYPE E3 UBIQUITIN TRANSFERASE"/>
    <property type="match status" value="1"/>
</dbReference>
<dbReference type="InterPro" id="IPR032353">
    <property type="entry name" value="AZUL"/>
</dbReference>
<keyword evidence="4 5" id="KW-0833">Ubl conjugation pathway</keyword>
<evidence type="ECO:0000313" key="7">
    <source>
        <dbReference type="EMBL" id="CDG70362.1"/>
    </source>
</evidence>
<dbReference type="GO" id="GO:0061630">
    <property type="term" value="F:ubiquitin protein ligase activity"/>
    <property type="evidence" value="ECO:0007669"/>
    <property type="project" value="UniProtKB-EC"/>
</dbReference>
<organism evidence="7">
    <name type="scientific">Hydra vulgaris</name>
    <name type="common">Hydra</name>
    <name type="synonym">Hydra attenuata</name>
    <dbReference type="NCBI Taxonomy" id="6087"/>
    <lineage>
        <taxon>Eukaryota</taxon>
        <taxon>Metazoa</taxon>
        <taxon>Cnidaria</taxon>
        <taxon>Hydrozoa</taxon>
        <taxon>Hydroidolina</taxon>
        <taxon>Anthoathecata</taxon>
        <taxon>Aplanulata</taxon>
        <taxon>Hydridae</taxon>
        <taxon>Hydra</taxon>
    </lineage>
</organism>
<evidence type="ECO:0000256" key="4">
    <source>
        <dbReference type="ARBA" id="ARBA00022786"/>
    </source>
</evidence>
<dbReference type="FunFam" id="3.30.2160.10:FF:000004">
    <property type="entry name" value="probable E3 ubiquitin-protein ligase HERC4 isoform X1"/>
    <property type="match status" value="1"/>
</dbReference>
<dbReference type="InterPro" id="IPR044611">
    <property type="entry name" value="E3A/B/C-like"/>
</dbReference>